<comment type="caution">
    <text evidence="6">The sequence shown here is derived from an EMBL/GenBank/DDBJ whole genome shotgun (WGS) entry which is preliminary data.</text>
</comment>
<keyword evidence="1" id="KW-0004">4Fe-4S</keyword>
<dbReference type="InterPro" id="IPR036188">
    <property type="entry name" value="FAD/NAD-bd_sf"/>
</dbReference>
<evidence type="ECO:0000256" key="4">
    <source>
        <dbReference type="ARBA" id="ARBA00023004"/>
    </source>
</evidence>
<sequence length="437" mass="47686">MHNNYDIIVAGAGIAGVGAAVKAGRMGAKVLLLEHYGFVGGMSSAGMVSPFMKHTVADDILVKGVFEDLEVKMRAQKGMIDNGFYAASFRSAAIELLTEAKVDFLPHAQPVKVHRDQNRIIGLDVLAAGEVQRIDAEVFIDTTGDAQLVFLGDYPWVKGDEKTGLLQAMTLFFRMGGIDMEKANDWAKQHPEHFLPWVDFEYNPQKIFSIAGWTNFVEKAKAEGRLPKAIEYVFFTTLPESGEGSFNTSNILGLDASTSQDLTKAELIGRQQVDAVVKMLQEDVPGFEEAYLLETAVQVGVRETRRAIGDYAVTGDDVAKGHKFEDAIARGCYGIDIHGQEDEESRMEDLPEGEFYEIPLRSLMVKEADNLLVAGRCISATREGHSALRIMPTSCATGEACGSVAALAVQQQKTIREVNFGEVQEAVSYNLSVASCS</sequence>
<accession>A0ABP9D6S6</accession>
<evidence type="ECO:0000256" key="3">
    <source>
        <dbReference type="ARBA" id="ARBA00023002"/>
    </source>
</evidence>
<evidence type="ECO:0000313" key="7">
    <source>
        <dbReference type="Proteomes" id="UP001500298"/>
    </source>
</evidence>
<dbReference type="InterPro" id="IPR039650">
    <property type="entry name" value="HdrA-like"/>
</dbReference>
<dbReference type="SUPFAM" id="SSF51905">
    <property type="entry name" value="FAD/NAD(P)-binding domain"/>
    <property type="match status" value="1"/>
</dbReference>
<evidence type="ECO:0000256" key="5">
    <source>
        <dbReference type="ARBA" id="ARBA00023014"/>
    </source>
</evidence>
<evidence type="ECO:0000256" key="2">
    <source>
        <dbReference type="ARBA" id="ARBA00022723"/>
    </source>
</evidence>
<proteinExistence type="predicted"/>
<keyword evidence="4" id="KW-0408">Iron</keyword>
<keyword evidence="3" id="KW-0560">Oxidoreductase</keyword>
<dbReference type="EMBL" id="BAABJX010000017">
    <property type="protein sequence ID" value="GAA4827036.1"/>
    <property type="molecule type" value="Genomic_DNA"/>
</dbReference>
<protein>
    <submittedName>
        <fullName evidence="6">FAD-dependent oxidoreductase</fullName>
    </submittedName>
</protein>
<name>A0ABP9D6S6_9BACT</name>
<evidence type="ECO:0000256" key="1">
    <source>
        <dbReference type="ARBA" id="ARBA00022485"/>
    </source>
</evidence>
<organism evidence="6 7">
    <name type="scientific">Algivirga pacifica</name>
    <dbReference type="NCBI Taxonomy" id="1162670"/>
    <lineage>
        <taxon>Bacteria</taxon>
        <taxon>Pseudomonadati</taxon>
        <taxon>Bacteroidota</taxon>
        <taxon>Cytophagia</taxon>
        <taxon>Cytophagales</taxon>
        <taxon>Flammeovirgaceae</taxon>
        <taxon>Algivirga</taxon>
    </lineage>
</organism>
<keyword evidence="2" id="KW-0479">Metal-binding</keyword>
<keyword evidence="7" id="KW-1185">Reference proteome</keyword>
<dbReference type="RefSeq" id="WP_345369685.1">
    <property type="nucleotide sequence ID" value="NZ_BAABJX010000017.1"/>
</dbReference>
<keyword evidence="5" id="KW-0411">Iron-sulfur</keyword>
<dbReference type="PANTHER" id="PTHR43498:SF1">
    <property type="entry name" value="COB--COM HETERODISULFIDE REDUCTASE IRON-SULFUR SUBUNIT A"/>
    <property type="match status" value="1"/>
</dbReference>
<dbReference type="Proteomes" id="UP001500298">
    <property type="component" value="Unassembled WGS sequence"/>
</dbReference>
<evidence type="ECO:0000313" key="6">
    <source>
        <dbReference type="EMBL" id="GAA4827036.1"/>
    </source>
</evidence>
<dbReference type="Pfam" id="PF12831">
    <property type="entry name" value="FAD_oxidored"/>
    <property type="match status" value="1"/>
</dbReference>
<reference evidence="7" key="1">
    <citation type="journal article" date="2019" name="Int. J. Syst. Evol. Microbiol.">
        <title>The Global Catalogue of Microorganisms (GCM) 10K type strain sequencing project: providing services to taxonomists for standard genome sequencing and annotation.</title>
        <authorList>
            <consortium name="The Broad Institute Genomics Platform"/>
            <consortium name="The Broad Institute Genome Sequencing Center for Infectious Disease"/>
            <person name="Wu L."/>
            <person name="Ma J."/>
        </authorList>
    </citation>
    <scope>NUCLEOTIDE SEQUENCE [LARGE SCALE GENOMIC DNA]</scope>
    <source>
        <strain evidence="7">JCM 18326</strain>
    </source>
</reference>
<dbReference type="Gene3D" id="3.50.50.60">
    <property type="entry name" value="FAD/NAD(P)-binding domain"/>
    <property type="match status" value="1"/>
</dbReference>
<dbReference type="PANTHER" id="PTHR43498">
    <property type="entry name" value="FERREDOXIN:COB-COM HETERODISULFIDE REDUCTASE SUBUNIT A"/>
    <property type="match status" value="1"/>
</dbReference>
<gene>
    <name evidence="6" type="ORF">GCM10023331_09770</name>
</gene>